<comment type="caution">
    <text evidence="1">The sequence shown here is derived from an EMBL/GenBank/DDBJ whole genome shotgun (WGS) entry which is preliminary data.</text>
</comment>
<sequence>MSTENLVEAKNEVFYKEISNSEELNEFLSQNSETTYTSETPTLSTQEMSCDVYKMNNFNLGYILKGENFYLFKFPDDETVNFEIPEKENKKILFSERFPPEDIFLISNEPKKTVVNVSPDGAEPQTTIENNLPSRPSIATSTCSSNHCSYPACSFVCCPLRLGNLVSDAKKAFFNMWEEEDPFLDIKLHSLVAEMFCIHSIISKSLLFFYPDVIPIDSEKKRQIFNNLGYTKNLSQTEHDRKLFNVLRRSFMVKRKKYKNLCKKYKKRTNNDFSMDETEFEGFQKNIETVHLILFETLLVDVGITN</sequence>
<protein>
    <submittedName>
        <fullName evidence="1">Uncharacterized protein</fullName>
    </submittedName>
</protein>
<organism evidence="1 2">
    <name type="scientific">Nosema granulosis</name>
    <dbReference type="NCBI Taxonomy" id="83296"/>
    <lineage>
        <taxon>Eukaryota</taxon>
        <taxon>Fungi</taxon>
        <taxon>Fungi incertae sedis</taxon>
        <taxon>Microsporidia</taxon>
        <taxon>Nosematidae</taxon>
        <taxon>Nosema</taxon>
    </lineage>
</organism>
<gene>
    <name evidence="1" type="ORF">NGRA_2195</name>
</gene>
<accession>A0A9P6GXL2</accession>
<keyword evidence="2" id="KW-1185">Reference proteome</keyword>
<dbReference type="AlphaFoldDB" id="A0A9P6GXL2"/>
<evidence type="ECO:0000313" key="1">
    <source>
        <dbReference type="EMBL" id="KAF9762125.1"/>
    </source>
</evidence>
<evidence type="ECO:0000313" key="2">
    <source>
        <dbReference type="Proteomes" id="UP000740883"/>
    </source>
</evidence>
<dbReference type="Proteomes" id="UP000740883">
    <property type="component" value="Unassembled WGS sequence"/>
</dbReference>
<dbReference type="EMBL" id="SBJO01000207">
    <property type="protein sequence ID" value="KAF9762125.1"/>
    <property type="molecule type" value="Genomic_DNA"/>
</dbReference>
<reference evidence="1 2" key="1">
    <citation type="journal article" date="2020" name="Genome Biol. Evol.">
        <title>Comparative genomics of strictly vertically transmitted, feminizing microsporidia endosymbionts of amphipod crustaceans.</title>
        <authorList>
            <person name="Cormier A."/>
            <person name="Chebbi M.A."/>
            <person name="Giraud I."/>
            <person name="Wattier R."/>
            <person name="Teixeira M."/>
            <person name="Gilbert C."/>
            <person name="Rigaud T."/>
            <person name="Cordaux R."/>
        </authorList>
    </citation>
    <scope>NUCLEOTIDE SEQUENCE [LARGE SCALE GENOMIC DNA]</scope>
    <source>
        <strain evidence="1 2">Ou3-Ou53</strain>
    </source>
</reference>
<proteinExistence type="predicted"/>
<name>A0A9P6GXL2_9MICR</name>